<dbReference type="Pfam" id="PF10497">
    <property type="entry name" value="zf-4CXXC_R1"/>
    <property type="match status" value="1"/>
</dbReference>
<keyword evidence="8" id="KW-0175">Coiled coil</keyword>
<dbReference type="Gene3D" id="2.60.120.650">
    <property type="entry name" value="Cupin"/>
    <property type="match status" value="2"/>
</dbReference>
<evidence type="ECO:0000256" key="5">
    <source>
        <dbReference type="ARBA" id="ARBA00023163"/>
    </source>
</evidence>
<dbReference type="PANTHER" id="PTHR12549:SF42">
    <property type="entry name" value="LYSINE-SPECIFIC DEMETHYLASE JMJ28"/>
    <property type="match status" value="1"/>
</dbReference>
<evidence type="ECO:0000256" key="4">
    <source>
        <dbReference type="ARBA" id="ARBA00023015"/>
    </source>
</evidence>
<dbReference type="PANTHER" id="PTHR12549">
    <property type="entry name" value="JMJC DOMAIN-CONTAINING HISTONE DEMETHYLATION PROTEIN"/>
    <property type="match status" value="1"/>
</dbReference>
<dbReference type="EMBL" id="CM007654">
    <property type="protein sequence ID" value="ONI10208.1"/>
    <property type="molecule type" value="Genomic_DNA"/>
</dbReference>
<feature type="region of interest" description="Disordered" evidence="9">
    <location>
        <begin position="52"/>
        <end position="74"/>
    </location>
</feature>
<gene>
    <name evidence="11" type="ORF">PRUPE_4G034800</name>
</gene>
<feature type="coiled-coil region" evidence="8">
    <location>
        <begin position="89"/>
        <end position="116"/>
    </location>
</feature>
<evidence type="ECO:0000256" key="9">
    <source>
        <dbReference type="SAM" id="MobiDB-lite"/>
    </source>
</evidence>
<dbReference type="GO" id="GO:0046872">
    <property type="term" value="F:metal ion binding"/>
    <property type="evidence" value="ECO:0007669"/>
    <property type="project" value="UniProtKB-KW"/>
</dbReference>
<feature type="compositionally biased region" description="Acidic residues" evidence="9">
    <location>
        <begin position="140"/>
        <end position="151"/>
    </location>
</feature>
<keyword evidence="3" id="KW-0479">Metal-binding</keyword>
<feature type="compositionally biased region" description="Low complexity" evidence="9">
    <location>
        <begin position="165"/>
        <end position="185"/>
    </location>
</feature>
<reference evidence="11 12" key="1">
    <citation type="journal article" date="2013" name="Nat. Genet.">
        <title>The high-quality draft genome of peach (Prunus persica) identifies unique patterns of genetic diversity, domestication and genome evolution.</title>
        <authorList>
            <consortium name="International Peach Genome Initiative"/>
            <person name="Verde I."/>
            <person name="Abbott A.G."/>
            <person name="Scalabrin S."/>
            <person name="Jung S."/>
            <person name="Shu S."/>
            <person name="Marroni F."/>
            <person name="Zhebentyayeva T."/>
            <person name="Dettori M.T."/>
            <person name="Grimwood J."/>
            <person name="Cattonaro F."/>
            <person name="Zuccolo A."/>
            <person name="Rossini L."/>
            <person name="Jenkins J."/>
            <person name="Vendramin E."/>
            <person name="Meisel L.A."/>
            <person name="Decroocq V."/>
            <person name="Sosinski B."/>
            <person name="Prochnik S."/>
            <person name="Mitros T."/>
            <person name="Policriti A."/>
            <person name="Cipriani G."/>
            <person name="Dondini L."/>
            <person name="Ficklin S."/>
            <person name="Goodstein D.M."/>
            <person name="Xuan P."/>
            <person name="Del Fabbro C."/>
            <person name="Aramini V."/>
            <person name="Copetti D."/>
            <person name="Gonzalez S."/>
            <person name="Horner D.S."/>
            <person name="Falchi R."/>
            <person name="Lucas S."/>
            <person name="Mica E."/>
            <person name="Maldonado J."/>
            <person name="Lazzari B."/>
            <person name="Bielenberg D."/>
            <person name="Pirona R."/>
            <person name="Miculan M."/>
            <person name="Barakat A."/>
            <person name="Testolin R."/>
            <person name="Stella A."/>
            <person name="Tartarini S."/>
            <person name="Tonutti P."/>
            <person name="Arus P."/>
            <person name="Orellana A."/>
            <person name="Wells C."/>
            <person name="Main D."/>
            <person name="Vizzotto G."/>
            <person name="Silva H."/>
            <person name="Salamini F."/>
            <person name="Schmutz J."/>
            <person name="Morgante M."/>
            <person name="Rokhsar D.S."/>
        </authorList>
    </citation>
    <scope>NUCLEOTIDE SEQUENCE [LARGE SCALE GENOMIC DNA]</scope>
    <source>
        <strain evidence="12">cv. Nemared</strain>
    </source>
</reference>
<dbReference type="Pfam" id="PF08879">
    <property type="entry name" value="WRC"/>
    <property type="match status" value="1"/>
</dbReference>
<sequence length="791" mass="90003">MDEEGALPDHLRCGRTDGRQWRCKRRVMDDMKLCEIHYLQGRHRQFREKVPESLKLQRKPKNAPSRDQNHNGVKIRARKVDNLVKLLKRKRSEETLKKSKKRKKKMKLKKSELNLELIRMVLKREVDKRNQTKKKKVVEEESEDDDDDDHDDLTRDLPNGLMAISSSSSQSPLLRSGNAGSNSSSDGKVGVDMGPAAMRRRCFRSKNIEPMPAGTLQVLPYNVGKLRRGKRKRCHWCQRSGSGVSSCLTKCSSCQKHFFCLGCIKERYFDTQDEVKMACPVCRGTCTCKECSENQSKDAESKDYLGVKNKVEVILHFHYLICMLLPVLKQINQDQKVELEAEAKMRGEKLSEVHIKKAEYSCNEQQCCNKCKASIVDLHRSCPNCSYNLCLSCCRDIFNGSLLGGINTSLSKHSNKKKNCASGKGQLLKKPIANRKQNVRSLYVSSSASVLSLKTCNAVKGISCPPKEFGGCGDGLLHLRCVFPLSWINELEVSAEEIVCSYEFPETSDMSLCCTLCLGMDQKVDGIKQLQEAAVRDNSNDNYLYYPTLLEIHGDNVEHFQKHWSKGHPVIVRDVLQTTSDLSWDPVLMFCTYLERSIASYENNQNSHEAIHCLDWCEVEIGIRQYFMGSLKGQGQRNMWNETLKLRGWLSSQLFQEQFPAHYAEIIRALPLQEYMNPMSGLLNLAARMPQEIPKPDLGPCVYISYGCTEQLVQANAVIKLCYDSYDVSCVHVVLDFVSPENVNECIQLTDEVRLLPEDHKAKVDKLEVKRMALYSISSAIKEIRELTCAM</sequence>
<evidence type="ECO:0000256" key="8">
    <source>
        <dbReference type="SAM" id="Coils"/>
    </source>
</evidence>
<organism evidence="11 12">
    <name type="scientific">Prunus persica</name>
    <name type="common">Peach</name>
    <name type="synonym">Amygdalus persica</name>
    <dbReference type="NCBI Taxonomy" id="3760"/>
    <lineage>
        <taxon>Eukaryota</taxon>
        <taxon>Viridiplantae</taxon>
        <taxon>Streptophyta</taxon>
        <taxon>Embryophyta</taxon>
        <taxon>Tracheophyta</taxon>
        <taxon>Spermatophyta</taxon>
        <taxon>Magnoliopsida</taxon>
        <taxon>eudicotyledons</taxon>
        <taxon>Gunneridae</taxon>
        <taxon>Pentapetalae</taxon>
        <taxon>rosids</taxon>
        <taxon>fabids</taxon>
        <taxon>Rosales</taxon>
        <taxon>Rosaceae</taxon>
        <taxon>Amygdaloideae</taxon>
        <taxon>Amygdaleae</taxon>
        <taxon>Prunus</taxon>
    </lineage>
</organism>
<evidence type="ECO:0000259" key="10">
    <source>
        <dbReference type="PROSITE" id="PS51667"/>
    </source>
</evidence>
<keyword evidence="12" id="KW-1185">Reference proteome</keyword>
<dbReference type="PROSITE" id="PS51667">
    <property type="entry name" value="WRC"/>
    <property type="match status" value="1"/>
</dbReference>
<keyword evidence="4" id="KW-0805">Transcription regulation</keyword>
<dbReference type="Proteomes" id="UP000006882">
    <property type="component" value="Chromosome G4"/>
</dbReference>
<comment type="subcellular location">
    <subcellularLocation>
        <location evidence="1">Nucleus</location>
    </subcellularLocation>
</comment>
<evidence type="ECO:0000256" key="2">
    <source>
        <dbReference type="ARBA" id="ARBA00006801"/>
    </source>
</evidence>
<keyword evidence="6" id="KW-0539">Nucleus</keyword>
<dbReference type="GO" id="GO:0032454">
    <property type="term" value="F:histone H3K9 demethylase activity"/>
    <property type="evidence" value="ECO:0007669"/>
    <property type="project" value="InterPro"/>
</dbReference>
<feature type="region of interest" description="Disordered" evidence="9">
    <location>
        <begin position="127"/>
        <end position="192"/>
    </location>
</feature>
<evidence type="ECO:0000256" key="6">
    <source>
        <dbReference type="ARBA" id="ARBA00023242"/>
    </source>
</evidence>
<evidence type="ECO:0000256" key="7">
    <source>
        <dbReference type="PROSITE-ProRule" id="PRU01002"/>
    </source>
</evidence>
<accession>A0A251PF63</accession>
<dbReference type="InterPro" id="IPR018866">
    <property type="entry name" value="Znf-4CXXC_R1"/>
</dbReference>
<proteinExistence type="inferred from homology"/>
<dbReference type="GO" id="GO:0005634">
    <property type="term" value="C:nucleus"/>
    <property type="evidence" value="ECO:0007669"/>
    <property type="project" value="UniProtKB-SubCell"/>
</dbReference>
<comment type="caution">
    <text evidence="7">Lacks conserved residue(s) required for the propagation of feature annotation.</text>
</comment>
<evidence type="ECO:0000313" key="12">
    <source>
        <dbReference type="Proteomes" id="UP000006882"/>
    </source>
</evidence>
<name>A0A251PF63_PRUPE</name>
<dbReference type="Gramene" id="ONI10208">
    <property type="protein sequence ID" value="ONI10208"/>
    <property type="gene ID" value="PRUPE_4G034800"/>
</dbReference>
<evidence type="ECO:0000313" key="11">
    <source>
        <dbReference type="EMBL" id="ONI10208.1"/>
    </source>
</evidence>
<feature type="domain" description="WRC" evidence="10">
    <location>
        <begin position="7"/>
        <end position="53"/>
    </location>
</feature>
<protein>
    <recommendedName>
        <fullName evidence="10">WRC domain-containing protein</fullName>
    </recommendedName>
</protein>
<evidence type="ECO:0000256" key="1">
    <source>
        <dbReference type="ARBA" id="ARBA00004123"/>
    </source>
</evidence>
<dbReference type="InterPro" id="IPR045109">
    <property type="entry name" value="LSDs-like"/>
</dbReference>
<dbReference type="InterPro" id="IPR014977">
    <property type="entry name" value="WRC_dom"/>
</dbReference>
<evidence type="ECO:0000256" key="3">
    <source>
        <dbReference type="ARBA" id="ARBA00022723"/>
    </source>
</evidence>
<dbReference type="AlphaFoldDB" id="A0A251PF63"/>
<keyword evidence="5" id="KW-0804">Transcription</keyword>
<comment type="similarity">
    <text evidence="2">Belongs to the JARID1 histone demethylase family.</text>
</comment>